<dbReference type="EMBL" id="JAUTDP010000013">
    <property type="protein sequence ID" value="KAK3391402.1"/>
    <property type="molecule type" value="Genomic_DNA"/>
</dbReference>
<gene>
    <name evidence="2" type="ORF">B0T20DRAFT_78402</name>
</gene>
<protein>
    <submittedName>
        <fullName evidence="2">Uncharacterized protein</fullName>
    </submittedName>
</protein>
<evidence type="ECO:0000313" key="3">
    <source>
        <dbReference type="Proteomes" id="UP001281003"/>
    </source>
</evidence>
<evidence type="ECO:0000313" key="2">
    <source>
        <dbReference type="EMBL" id="KAK3391402.1"/>
    </source>
</evidence>
<sequence length="354" mass="39330">MGSVSYVSEGLAENPFSPEQVLPFTILANRDIHTRNGYHCRALLLPYPHSLCSAILEPALLRTLLPDFNFLASFQLGLGPDASATSASSTVPAQQDDDVQHSSELDAFSEPRPLHHPSRNSNNNNQNLTLQQLSVVTQREIVFLYPGGGNGSEFLLRHGPNPQLVRAPSPEEQHVDDDQPQRPLQLYPRLPSPSPSRSPSSQDEGQSLDPEETSNLEDVVRQMITHHPERRLENTFHDLLHQSHPHSFNSDNYGLATTIHDGLETPDPYPFRVPSECFRIPTHPTGDTERVDAMTLQRSRFLPSQSDGEEAVGRGMVLGIAINFTLADAAGVETIVARLRREILREVGGVWEER</sequence>
<feature type="compositionally biased region" description="Basic and acidic residues" evidence="1">
    <location>
        <begin position="169"/>
        <end position="180"/>
    </location>
</feature>
<comment type="caution">
    <text evidence="2">The sequence shown here is derived from an EMBL/GenBank/DDBJ whole genome shotgun (WGS) entry which is preliminary data.</text>
</comment>
<feature type="region of interest" description="Disordered" evidence="1">
    <location>
        <begin position="83"/>
        <end position="126"/>
    </location>
</feature>
<accession>A0AAE0U5A5</accession>
<dbReference type="Proteomes" id="UP001281003">
    <property type="component" value="Unassembled WGS sequence"/>
</dbReference>
<dbReference type="AlphaFoldDB" id="A0AAE0U5A5"/>
<reference evidence="2" key="2">
    <citation type="submission" date="2023-07" db="EMBL/GenBank/DDBJ databases">
        <authorList>
            <consortium name="Lawrence Berkeley National Laboratory"/>
            <person name="Haridas S."/>
            <person name="Hensen N."/>
            <person name="Bonometti L."/>
            <person name="Westerberg I."/>
            <person name="Brannstrom I.O."/>
            <person name="Guillou S."/>
            <person name="Cros-Aarteil S."/>
            <person name="Calhoun S."/>
            <person name="Kuo A."/>
            <person name="Mondo S."/>
            <person name="Pangilinan J."/>
            <person name="Riley R."/>
            <person name="LaButti K."/>
            <person name="Andreopoulos B."/>
            <person name="Lipzen A."/>
            <person name="Chen C."/>
            <person name="Yanf M."/>
            <person name="Daum C."/>
            <person name="Ng V."/>
            <person name="Clum A."/>
            <person name="Steindorff A."/>
            <person name="Ohm R."/>
            <person name="Martin F."/>
            <person name="Silar P."/>
            <person name="Natvig D."/>
            <person name="Lalanne C."/>
            <person name="Gautier V."/>
            <person name="Ament-velasquez S.L."/>
            <person name="Kruys A."/>
            <person name="Hutchinson M.I."/>
            <person name="Powell A.J."/>
            <person name="Barry K."/>
            <person name="Miller A.N."/>
            <person name="Grigoriev I.V."/>
            <person name="Debuchy R."/>
            <person name="Gladieux P."/>
            <person name="Thoren M.H."/>
            <person name="Johannesson H."/>
        </authorList>
    </citation>
    <scope>NUCLEOTIDE SEQUENCE</scope>
    <source>
        <strain evidence="2">FGSC 1904</strain>
    </source>
</reference>
<name>A0AAE0U5A5_SORBR</name>
<reference evidence="2" key="1">
    <citation type="journal article" date="2023" name="Mol. Phylogenet. Evol.">
        <title>Genome-scale phylogeny and comparative genomics of the fungal order Sordariales.</title>
        <authorList>
            <person name="Hensen N."/>
            <person name="Bonometti L."/>
            <person name="Westerberg I."/>
            <person name="Brannstrom I.O."/>
            <person name="Guillou S."/>
            <person name="Cros-Aarteil S."/>
            <person name="Calhoun S."/>
            <person name="Haridas S."/>
            <person name="Kuo A."/>
            <person name="Mondo S."/>
            <person name="Pangilinan J."/>
            <person name="Riley R."/>
            <person name="LaButti K."/>
            <person name="Andreopoulos B."/>
            <person name="Lipzen A."/>
            <person name="Chen C."/>
            <person name="Yan M."/>
            <person name="Daum C."/>
            <person name="Ng V."/>
            <person name="Clum A."/>
            <person name="Steindorff A."/>
            <person name="Ohm R.A."/>
            <person name="Martin F."/>
            <person name="Silar P."/>
            <person name="Natvig D.O."/>
            <person name="Lalanne C."/>
            <person name="Gautier V."/>
            <person name="Ament-Velasquez S.L."/>
            <person name="Kruys A."/>
            <person name="Hutchinson M.I."/>
            <person name="Powell A.J."/>
            <person name="Barry K."/>
            <person name="Miller A.N."/>
            <person name="Grigoriev I.V."/>
            <person name="Debuchy R."/>
            <person name="Gladieux P."/>
            <person name="Hiltunen Thoren M."/>
            <person name="Johannesson H."/>
        </authorList>
    </citation>
    <scope>NUCLEOTIDE SEQUENCE</scope>
    <source>
        <strain evidence="2">FGSC 1904</strain>
    </source>
</reference>
<keyword evidence="3" id="KW-1185">Reference proteome</keyword>
<feature type="region of interest" description="Disordered" evidence="1">
    <location>
        <begin position="154"/>
        <end position="214"/>
    </location>
</feature>
<evidence type="ECO:0000256" key="1">
    <source>
        <dbReference type="SAM" id="MobiDB-lite"/>
    </source>
</evidence>
<organism evidence="2 3">
    <name type="scientific">Sordaria brevicollis</name>
    <dbReference type="NCBI Taxonomy" id="83679"/>
    <lineage>
        <taxon>Eukaryota</taxon>
        <taxon>Fungi</taxon>
        <taxon>Dikarya</taxon>
        <taxon>Ascomycota</taxon>
        <taxon>Pezizomycotina</taxon>
        <taxon>Sordariomycetes</taxon>
        <taxon>Sordariomycetidae</taxon>
        <taxon>Sordariales</taxon>
        <taxon>Sordariaceae</taxon>
        <taxon>Sordaria</taxon>
    </lineage>
</organism>
<proteinExistence type="predicted"/>